<evidence type="ECO:0000313" key="2">
    <source>
        <dbReference type="EMBL" id="MFC4998358.1"/>
    </source>
</evidence>
<evidence type="ECO:0000259" key="1">
    <source>
        <dbReference type="PROSITE" id="PS51819"/>
    </source>
</evidence>
<proteinExistence type="predicted"/>
<name>A0ABV9VSG6_9ACTN</name>
<dbReference type="RefSeq" id="WP_380114611.1">
    <property type="nucleotide sequence ID" value="NZ_JBHSIU010000011.1"/>
</dbReference>
<reference evidence="3" key="1">
    <citation type="journal article" date="2019" name="Int. J. Syst. Evol. Microbiol.">
        <title>The Global Catalogue of Microorganisms (GCM) 10K type strain sequencing project: providing services to taxonomists for standard genome sequencing and annotation.</title>
        <authorList>
            <consortium name="The Broad Institute Genomics Platform"/>
            <consortium name="The Broad Institute Genome Sequencing Center for Infectious Disease"/>
            <person name="Wu L."/>
            <person name="Ma J."/>
        </authorList>
    </citation>
    <scope>NUCLEOTIDE SEQUENCE [LARGE SCALE GENOMIC DNA]</scope>
    <source>
        <strain evidence="3">CGMCC 4.7152</strain>
    </source>
</reference>
<sequence length="127" mass="13953">MLGKSPAKATYSVFDIAQAKKFYGETLGLDVTEEYNGGLLRMNLAGGVEVMLYGKEDHTPASFTVLTFTVEDIRALVTELVARGVRFERPDGLELDDQSIHHAPGHYAAWFNDPSGNTLSITQETDD</sequence>
<dbReference type="Gene3D" id="3.10.180.10">
    <property type="entry name" value="2,3-Dihydroxybiphenyl 1,2-Dioxygenase, domain 1"/>
    <property type="match status" value="1"/>
</dbReference>
<comment type="caution">
    <text evidence="2">The sequence shown here is derived from an EMBL/GenBank/DDBJ whole genome shotgun (WGS) entry which is preliminary data.</text>
</comment>
<protein>
    <submittedName>
        <fullName evidence="2">VOC family protein</fullName>
    </submittedName>
</protein>
<dbReference type="EMBL" id="JBHSIU010000011">
    <property type="protein sequence ID" value="MFC4998358.1"/>
    <property type="molecule type" value="Genomic_DNA"/>
</dbReference>
<feature type="domain" description="VOC" evidence="1">
    <location>
        <begin position="5"/>
        <end position="124"/>
    </location>
</feature>
<dbReference type="SUPFAM" id="SSF54593">
    <property type="entry name" value="Glyoxalase/Bleomycin resistance protein/Dihydroxybiphenyl dioxygenase"/>
    <property type="match status" value="1"/>
</dbReference>
<evidence type="ECO:0000313" key="3">
    <source>
        <dbReference type="Proteomes" id="UP001595912"/>
    </source>
</evidence>
<dbReference type="Proteomes" id="UP001595912">
    <property type="component" value="Unassembled WGS sequence"/>
</dbReference>
<dbReference type="CDD" id="cd06587">
    <property type="entry name" value="VOC"/>
    <property type="match status" value="1"/>
</dbReference>
<keyword evidence="3" id="KW-1185">Reference proteome</keyword>
<gene>
    <name evidence="2" type="ORF">ACFPIJ_10980</name>
</gene>
<dbReference type="PROSITE" id="PS51819">
    <property type="entry name" value="VOC"/>
    <property type="match status" value="1"/>
</dbReference>
<dbReference type="InterPro" id="IPR004360">
    <property type="entry name" value="Glyas_Fos-R_dOase_dom"/>
</dbReference>
<dbReference type="InterPro" id="IPR029068">
    <property type="entry name" value="Glyas_Bleomycin-R_OHBP_Dase"/>
</dbReference>
<accession>A0ABV9VSG6</accession>
<dbReference type="InterPro" id="IPR037523">
    <property type="entry name" value="VOC_core"/>
</dbReference>
<dbReference type="Pfam" id="PF00903">
    <property type="entry name" value="Glyoxalase"/>
    <property type="match status" value="1"/>
</dbReference>
<organism evidence="2 3">
    <name type="scientific">Dactylosporangium cerinum</name>
    <dbReference type="NCBI Taxonomy" id="1434730"/>
    <lineage>
        <taxon>Bacteria</taxon>
        <taxon>Bacillati</taxon>
        <taxon>Actinomycetota</taxon>
        <taxon>Actinomycetes</taxon>
        <taxon>Micromonosporales</taxon>
        <taxon>Micromonosporaceae</taxon>
        <taxon>Dactylosporangium</taxon>
    </lineage>
</organism>